<accession>A0ABT0XNH1</accession>
<dbReference type="EMBL" id="JAMQJY010000004">
    <property type="protein sequence ID" value="MCM2677450.1"/>
    <property type="molecule type" value="Genomic_DNA"/>
</dbReference>
<proteinExistence type="predicted"/>
<protein>
    <submittedName>
        <fullName evidence="1">Uncharacterized protein</fullName>
    </submittedName>
</protein>
<dbReference type="RefSeq" id="WP_251611245.1">
    <property type="nucleotide sequence ID" value="NZ_JAMQJY010000004.1"/>
</dbReference>
<sequence>MANWFVESDENDEPLEKAVIGEGVYSSREILADLMENDETKQCVVKVLGDLSELPMYGMMKNMKVDVLASMDSEGLVFTEAKINRLNHKLTRIKSKKD</sequence>
<gene>
    <name evidence="1" type="ORF">NDM98_19720</name>
</gene>
<evidence type="ECO:0000313" key="2">
    <source>
        <dbReference type="Proteomes" id="UP001203665"/>
    </source>
</evidence>
<keyword evidence="2" id="KW-1185">Reference proteome</keyword>
<organism evidence="1 2">
    <name type="scientific">Alkalicoccobacillus plakortidis</name>
    <dbReference type="NCBI Taxonomy" id="444060"/>
    <lineage>
        <taxon>Bacteria</taxon>
        <taxon>Bacillati</taxon>
        <taxon>Bacillota</taxon>
        <taxon>Bacilli</taxon>
        <taxon>Bacillales</taxon>
        <taxon>Bacillaceae</taxon>
        <taxon>Alkalicoccobacillus</taxon>
    </lineage>
</organism>
<reference evidence="1" key="1">
    <citation type="submission" date="2022-06" db="EMBL/GenBank/DDBJ databases">
        <title>Alkalicoccobacillus porphyridii sp. nov., isolated from a marine red alga, Porphyridium purpureum and reclassification of Shouchella plakortidis and Shouchella gibsonii as Alkalicoccobacillus plakortidis comb. nov. and Alkalicoccobacillus gibsonii comb. nov.</title>
        <authorList>
            <person name="Kim K.H."/>
            <person name="Lee J.K."/>
            <person name="Han D.M."/>
            <person name="Baek J.H."/>
            <person name="Jeon C.O."/>
        </authorList>
    </citation>
    <scope>NUCLEOTIDE SEQUENCE</scope>
    <source>
        <strain evidence="1">DSM 19153</strain>
    </source>
</reference>
<name>A0ABT0XNH1_9BACI</name>
<dbReference type="Proteomes" id="UP001203665">
    <property type="component" value="Unassembled WGS sequence"/>
</dbReference>
<evidence type="ECO:0000313" key="1">
    <source>
        <dbReference type="EMBL" id="MCM2677450.1"/>
    </source>
</evidence>
<comment type="caution">
    <text evidence="1">The sequence shown here is derived from an EMBL/GenBank/DDBJ whole genome shotgun (WGS) entry which is preliminary data.</text>
</comment>